<evidence type="ECO:0000256" key="1">
    <source>
        <dbReference type="ARBA" id="ARBA00023224"/>
    </source>
</evidence>
<dbReference type="GO" id="GO:0016020">
    <property type="term" value="C:membrane"/>
    <property type="evidence" value="ECO:0007669"/>
    <property type="project" value="InterPro"/>
</dbReference>
<dbReference type="PANTHER" id="PTHR32089">
    <property type="entry name" value="METHYL-ACCEPTING CHEMOTAXIS PROTEIN MCPB"/>
    <property type="match status" value="1"/>
</dbReference>
<evidence type="ECO:0000313" key="6">
    <source>
        <dbReference type="Proteomes" id="UP000621799"/>
    </source>
</evidence>
<dbReference type="SMART" id="SM00283">
    <property type="entry name" value="MA"/>
    <property type="match status" value="1"/>
</dbReference>
<feature type="transmembrane region" description="Helical" evidence="3">
    <location>
        <begin position="97"/>
        <end position="116"/>
    </location>
</feature>
<dbReference type="EMBL" id="JADEXN010000176">
    <property type="protein sequence ID" value="MBE9041302.1"/>
    <property type="molecule type" value="Genomic_DNA"/>
</dbReference>
<dbReference type="Proteomes" id="UP000621799">
    <property type="component" value="Unassembled WGS sequence"/>
</dbReference>
<name>A0A928Z7C3_9CYAN</name>
<dbReference type="Gene3D" id="1.10.287.950">
    <property type="entry name" value="Methyl-accepting chemotaxis protein"/>
    <property type="match status" value="1"/>
</dbReference>
<dbReference type="PANTHER" id="PTHR32089:SF112">
    <property type="entry name" value="LYSOZYME-LIKE PROTEIN-RELATED"/>
    <property type="match status" value="1"/>
</dbReference>
<dbReference type="InterPro" id="IPR004089">
    <property type="entry name" value="MCPsignal_dom"/>
</dbReference>
<keyword evidence="3" id="KW-1133">Transmembrane helix</keyword>
<sequence>MNISHDDMIQELDLILDAITSGGNSDLDIATSPNADYWEPLQKLNRDWQELKQLIEEYRADRSNREPLLQASERFWDTCNQTAFAAQEFSQQQVRRIIRLGLVVLLVNMAVLLVFYRMNDRVAKVMHKTLNSIADYLSQIQVTVEKQKRGIGAQARSVDRTTAAIEQLRASSHQASDYSEQSADRSTQVLAFADGGTQAVAQTQTCVVALKEQVSRMAENIEQLSQQTDRIGRVSTLVQDIANQTNVLALNANIEASRAGETGREFGVVAREIRKLSTQSQQSAGTINTIVTDIQSAIQATASLIRSGTKTALDGEKSVRKTATTFDRVQDAVDEITLSAREMAGNAGQQLEAIEQIVLVMNELNQEAADTVEGIRYAQAETQKVTEMLQDLRASID</sequence>
<keyword evidence="3" id="KW-0472">Membrane</keyword>
<dbReference type="RefSeq" id="WP_264321518.1">
    <property type="nucleotide sequence ID" value="NZ_JADEXN010000176.1"/>
</dbReference>
<protein>
    <recommendedName>
        <fullName evidence="4">Methyl-accepting transducer domain-containing protein</fullName>
    </recommendedName>
</protein>
<dbReference type="GO" id="GO:0007165">
    <property type="term" value="P:signal transduction"/>
    <property type="evidence" value="ECO:0007669"/>
    <property type="project" value="UniProtKB-KW"/>
</dbReference>
<dbReference type="AlphaFoldDB" id="A0A928Z7C3"/>
<dbReference type="SUPFAM" id="SSF58104">
    <property type="entry name" value="Methyl-accepting chemotaxis protein (MCP) signaling domain"/>
    <property type="match status" value="1"/>
</dbReference>
<comment type="caution">
    <text evidence="5">The sequence shown here is derived from an EMBL/GenBank/DDBJ whole genome shotgun (WGS) entry which is preliminary data.</text>
</comment>
<keyword evidence="3" id="KW-0812">Transmembrane</keyword>
<evidence type="ECO:0000259" key="4">
    <source>
        <dbReference type="PROSITE" id="PS50111"/>
    </source>
</evidence>
<gene>
    <name evidence="5" type="ORF">IQ235_10975</name>
</gene>
<feature type="domain" description="Methyl-accepting transducer" evidence="4">
    <location>
        <begin position="129"/>
        <end position="365"/>
    </location>
</feature>
<keyword evidence="6" id="KW-1185">Reference proteome</keyword>
<evidence type="ECO:0000256" key="3">
    <source>
        <dbReference type="SAM" id="Phobius"/>
    </source>
</evidence>
<dbReference type="PROSITE" id="PS50111">
    <property type="entry name" value="CHEMOTAXIS_TRANSDUC_2"/>
    <property type="match status" value="1"/>
</dbReference>
<accession>A0A928Z7C3</accession>
<reference evidence="5" key="1">
    <citation type="submission" date="2020-10" db="EMBL/GenBank/DDBJ databases">
        <authorList>
            <person name="Castelo-Branco R."/>
            <person name="Eusebio N."/>
            <person name="Adriana R."/>
            <person name="Vieira A."/>
            <person name="Brugerolle De Fraissinette N."/>
            <person name="Rezende De Castro R."/>
            <person name="Schneider M.P."/>
            <person name="Vasconcelos V."/>
            <person name="Leao P.N."/>
        </authorList>
    </citation>
    <scope>NUCLEOTIDE SEQUENCE</scope>
    <source>
        <strain evidence="5">LEGE 11467</strain>
    </source>
</reference>
<organism evidence="5 6">
    <name type="scientific">Zarconia navalis LEGE 11467</name>
    <dbReference type="NCBI Taxonomy" id="1828826"/>
    <lineage>
        <taxon>Bacteria</taxon>
        <taxon>Bacillati</taxon>
        <taxon>Cyanobacteriota</taxon>
        <taxon>Cyanophyceae</taxon>
        <taxon>Oscillatoriophycideae</taxon>
        <taxon>Oscillatoriales</taxon>
        <taxon>Oscillatoriales incertae sedis</taxon>
        <taxon>Zarconia</taxon>
        <taxon>Zarconia navalis</taxon>
    </lineage>
</organism>
<evidence type="ECO:0000256" key="2">
    <source>
        <dbReference type="PROSITE-ProRule" id="PRU00284"/>
    </source>
</evidence>
<keyword evidence="1 2" id="KW-0807">Transducer</keyword>
<proteinExistence type="predicted"/>
<dbReference type="Pfam" id="PF00015">
    <property type="entry name" value="MCPsignal"/>
    <property type="match status" value="1"/>
</dbReference>
<evidence type="ECO:0000313" key="5">
    <source>
        <dbReference type="EMBL" id="MBE9041302.1"/>
    </source>
</evidence>